<feature type="region of interest" description="Disordered" evidence="1">
    <location>
        <begin position="41"/>
        <end position="201"/>
    </location>
</feature>
<feature type="compositionally biased region" description="Low complexity" evidence="1">
    <location>
        <begin position="159"/>
        <end position="171"/>
    </location>
</feature>
<evidence type="ECO:0000256" key="1">
    <source>
        <dbReference type="SAM" id="MobiDB-lite"/>
    </source>
</evidence>
<feature type="compositionally biased region" description="Acidic residues" evidence="1">
    <location>
        <begin position="180"/>
        <end position="199"/>
    </location>
</feature>
<dbReference type="Proteomes" id="UP000700596">
    <property type="component" value="Unassembled WGS sequence"/>
</dbReference>
<accession>A0A9P9EDR1</accession>
<reference evidence="2" key="1">
    <citation type="journal article" date="2021" name="Nat. Commun.">
        <title>Genetic determinants of endophytism in the Arabidopsis root mycobiome.</title>
        <authorList>
            <person name="Mesny F."/>
            <person name="Miyauchi S."/>
            <person name="Thiergart T."/>
            <person name="Pickel B."/>
            <person name="Atanasova L."/>
            <person name="Karlsson M."/>
            <person name="Huettel B."/>
            <person name="Barry K.W."/>
            <person name="Haridas S."/>
            <person name="Chen C."/>
            <person name="Bauer D."/>
            <person name="Andreopoulos W."/>
            <person name="Pangilinan J."/>
            <person name="LaButti K."/>
            <person name="Riley R."/>
            <person name="Lipzen A."/>
            <person name="Clum A."/>
            <person name="Drula E."/>
            <person name="Henrissat B."/>
            <person name="Kohler A."/>
            <person name="Grigoriev I.V."/>
            <person name="Martin F.M."/>
            <person name="Hacquard S."/>
        </authorList>
    </citation>
    <scope>NUCLEOTIDE SEQUENCE</scope>
    <source>
        <strain evidence="2">MPI-CAGE-CH-0243</strain>
    </source>
</reference>
<keyword evidence="3" id="KW-1185">Reference proteome</keyword>
<comment type="caution">
    <text evidence="2">The sequence shown here is derived from an EMBL/GenBank/DDBJ whole genome shotgun (WGS) entry which is preliminary data.</text>
</comment>
<dbReference type="EMBL" id="JAGMWT010000002">
    <property type="protein sequence ID" value="KAH7135778.1"/>
    <property type="molecule type" value="Genomic_DNA"/>
</dbReference>
<name>A0A9P9EDR1_9PLEO</name>
<feature type="region of interest" description="Disordered" evidence="1">
    <location>
        <begin position="1"/>
        <end position="27"/>
    </location>
</feature>
<gene>
    <name evidence="2" type="ORF">B0J11DRAFT_169860</name>
</gene>
<proteinExistence type="predicted"/>
<dbReference type="AlphaFoldDB" id="A0A9P9EDR1"/>
<feature type="compositionally biased region" description="Polar residues" evidence="1">
    <location>
        <begin position="102"/>
        <end position="142"/>
    </location>
</feature>
<organism evidence="2 3">
    <name type="scientific">Dendryphion nanum</name>
    <dbReference type="NCBI Taxonomy" id="256645"/>
    <lineage>
        <taxon>Eukaryota</taxon>
        <taxon>Fungi</taxon>
        <taxon>Dikarya</taxon>
        <taxon>Ascomycota</taxon>
        <taxon>Pezizomycotina</taxon>
        <taxon>Dothideomycetes</taxon>
        <taxon>Pleosporomycetidae</taxon>
        <taxon>Pleosporales</taxon>
        <taxon>Torulaceae</taxon>
        <taxon>Dendryphion</taxon>
    </lineage>
</organism>
<protein>
    <submittedName>
        <fullName evidence="2">Uncharacterized protein</fullName>
    </submittedName>
</protein>
<sequence length="351" mass="38430">MKTAVDDHQTPYNLRPSRVPKTGEAAVEKSNDTIAVAAASAANLSGHGTLEKGQNIPKRGRGRPRKMKDPPAQPPRPSKKDDNEIAYGGKQVTGRKEVTGPEQATGQKQVNGRGQATCRKQATLSDEMTSEASRTHSVSNSGAKCVRADRRSSAVSQNVVPSSTPASSTRSALRKQEQAASEDVDSDIDGEWEPDDEYPEVPASASANRVFYQETPSDSIQDGQTENSVRPIAFSGTAHYQLAPTVPSPFQPDLSKSLDVLIEFARNHADLVTLTTTMLKAPESSTNWPQLIIKLFTREDRCSDELKMYLLEELLFLVTRTLLPDAIAMNRGLMYELYMARPMARTGLMLR</sequence>
<evidence type="ECO:0000313" key="2">
    <source>
        <dbReference type="EMBL" id="KAH7135778.1"/>
    </source>
</evidence>
<evidence type="ECO:0000313" key="3">
    <source>
        <dbReference type="Proteomes" id="UP000700596"/>
    </source>
</evidence>
<dbReference type="OrthoDB" id="3790454at2759"/>